<sequence length="186" mass="19843">MNGLGGVLSGVIPAPRIPENFDAFSSALRGSFNNAGNAFADWFNENIGQYVGNLFTGNLDHRRQLEYMERQAQLNQNAADRDRSFNAAEAEKQRAYNTQMSNTAYQRAAEDLKAAGFNPANILGSGGASYSGGSAASAHESGSSGGSVRSSYYGYSLLAGVINGINNANNKNSDILRLVSKMLLMK</sequence>
<evidence type="ECO:0000313" key="1">
    <source>
        <dbReference type="EMBL" id="XCD03572.1"/>
    </source>
</evidence>
<proteinExistence type="predicted"/>
<accession>A0AAU8AWS4</accession>
<name>A0AAU8AWS4_9VIRU</name>
<dbReference type="EMBL" id="PP511376">
    <property type="protein sequence ID" value="XCD03572.1"/>
    <property type="molecule type" value="Genomic_DNA"/>
</dbReference>
<protein>
    <submittedName>
        <fullName evidence="1">DNA pilot protein</fullName>
    </submittedName>
</protein>
<evidence type="ECO:0000313" key="2">
    <source>
        <dbReference type="EMBL" id="XCD04589.1"/>
    </source>
</evidence>
<dbReference type="EMBL" id="PP511480">
    <property type="protein sequence ID" value="XCD04589.1"/>
    <property type="molecule type" value="Genomic_DNA"/>
</dbReference>
<reference evidence="1" key="1">
    <citation type="submission" date="2024-03" db="EMBL/GenBank/DDBJ databases">
        <title>Diverse circular DNA viruses in blood, oral, and fecal samples of captive lemurs.</title>
        <authorList>
            <person name="Paietta E.N."/>
            <person name="Kraberger S."/>
            <person name="Lund M.C."/>
            <person name="Custer J.M."/>
            <person name="Vargas K.M."/>
            <person name="Ehmke E.E."/>
            <person name="Yoder A.D."/>
            <person name="Varsani A."/>
        </authorList>
    </citation>
    <scope>NUCLEOTIDE SEQUENCE</scope>
    <source>
        <strain evidence="1">Duke_18_94</strain>
        <strain evidence="2">Duke_23FS_65</strain>
    </source>
</reference>
<organism evidence="1">
    <name type="scientific">Dulem virus 80</name>
    <dbReference type="NCBI Taxonomy" id="3145791"/>
    <lineage>
        <taxon>Viruses</taxon>
        <taxon>Monodnaviria</taxon>
        <taxon>Sangervirae</taxon>
        <taxon>Phixviricota</taxon>
        <taxon>Malgrandaviricetes</taxon>
        <taxon>Petitvirales</taxon>
        <taxon>Microviridae</taxon>
        <taxon>Microvirus</taxon>
    </lineage>
</organism>